<dbReference type="GO" id="GO:0006749">
    <property type="term" value="P:glutathione metabolic process"/>
    <property type="evidence" value="ECO:0007669"/>
    <property type="project" value="TreeGrafter"/>
</dbReference>
<dbReference type="GO" id="GO:0017168">
    <property type="term" value="F:5-oxoprolinase (ATP-hydrolyzing) activity"/>
    <property type="evidence" value="ECO:0007669"/>
    <property type="project" value="TreeGrafter"/>
</dbReference>
<evidence type="ECO:0000259" key="1">
    <source>
        <dbReference type="Pfam" id="PF02538"/>
    </source>
</evidence>
<dbReference type="EMBL" id="VGLS01000012">
    <property type="protein sequence ID" value="MBM3222353.1"/>
    <property type="molecule type" value="Genomic_DNA"/>
</dbReference>
<organism evidence="2 3">
    <name type="scientific">Tectimicrobiota bacterium</name>
    <dbReference type="NCBI Taxonomy" id="2528274"/>
    <lineage>
        <taxon>Bacteria</taxon>
        <taxon>Pseudomonadati</taxon>
        <taxon>Nitrospinota/Tectimicrobiota group</taxon>
        <taxon>Candidatus Tectimicrobiota</taxon>
    </lineage>
</organism>
<evidence type="ECO:0000313" key="2">
    <source>
        <dbReference type="EMBL" id="MBM3222353.1"/>
    </source>
</evidence>
<dbReference type="InterPro" id="IPR045079">
    <property type="entry name" value="Oxoprolinase-like"/>
</dbReference>
<dbReference type="InterPro" id="IPR003692">
    <property type="entry name" value="Hydantoinase_B"/>
</dbReference>
<dbReference type="PANTHER" id="PTHR11365:SF23">
    <property type="entry name" value="HYPOTHETICAL 5-OXOPROLINASE (EUROFUNG)-RELATED"/>
    <property type="match status" value="1"/>
</dbReference>
<gene>
    <name evidence="2" type="ORF">FJZ47_00910</name>
</gene>
<name>A0A937VXG9_UNCTE</name>
<feature type="domain" description="Hydantoinase B/oxoprolinase" evidence="1">
    <location>
        <begin position="22"/>
        <end position="538"/>
    </location>
</feature>
<accession>A0A937VXG9</accession>
<dbReference type="Proteomes" id="UP000712673">
    <property type="component" value="Unassembled WGS sequence"/>
</dbReference>
<sequence>MTVPSALDTVPQPLRALAPDVDPVRFEVIRNALLAITEEMGATLRRAAYSTNIKTRGDFSCAFFDRALRTIAQAFAQPSHLGSLAHIVPHAVRTYGAEHLLPGDGLLINDPYLGGVHLNDITLITPVHYQNVLVGYVANIAHHVDVGGGAPGSIGVSNEIYQEGLVIPPVRFVKDGQIDQDLFAIIRSNFRGTREISGDFRAQTAANRLGVQRLEALFERYGVATLQRYLDALLDYTERRTAAAFAQFPNGTFTAVSSMDGDGVSDVPITLAATVQIDQGRVSVDLTGCDAQRPSPTNATFSQTYSGVVYVLKCLIDPDVPVNDGFYRLVNIRTRPGSVVAARHPAAVAAGWEVAMQLCDLLFKALAEALPDRVLAGTKGCICNVAFGGINPATQEYFTYYETIAGGYGATLRNDGMDAVQAHFQNTENAPIEETEANYPVRIVRYELIDDSEGPGRHRGGLGVRRDYTFPGHAPSFSVLSDKAIYAPWGLFGGGAARPAHYTLNPETLRERQLPSKITLQLQPGDVISVQTPGGGGCEAAWQRPPELVAADVALGKIGVERARQVYGVVVDPVTYALDEAATAAQRAPLGRDDV</sequence>
<evidence type="ECO:0000313" key="3">
    <source>
        <dbReference type="Proteomes" id="UP000712673"/>
    </source>
</evidence>
<proteinExistence type="predicted"/>
<reference evidence="2" key="1">
    <citation type="submission" date="2019-03" db="EMBL/GenBank/DDBJ databases">
        <title>Lake Tanganyika Metagenome-Assembled Genomes (MAGs).</title>
        <authorList>
            <person name="Tran P."/>
        </authorList>
    </citation>
    <scope>NUCLEOTIDE SEQUENCE</scope>
    <source>
        <strain evidence="2">K_DeepCast_65m_m2_066</strain>
    </source>
</reference>
<comment type="caution">
    <text evidence="2">The sequence shown here is derived from an EMBL/GenBank/DDBJ whole genome shotgun (WGS) entry which is preliminary data.</text>
</comment>
<dbReference type="AlphaFoldDB" id="A0A937VXG9"/>
<protein>
    <submittedName>
        <fullName evidence="2">Hydantoinase B/oxoprolinase family protein</fullName>
    </submittedName>
</protein>
<dbReference type="Pfam" id="PF02538">
    <property type="entry name" value="Hydantoinase_B"/>
    <property type="match status" value="1"/>
</dbReference>
<dbReference type="PANTHER" id="PTHR11365">
    <property type="entry name" value="5-OXOPROLINASE RELATED"/>
    <property type="match status" value="1"/>
</dbReference>
<dbReference type="GO" id="GO:0005829">
    <property type="term" value="C:cytosol"/>
    <property type="evidence" value="ECO:0007669"/>
    <property type="project" value="TreeGrafter"/>
</dbReference>